<evidence type="ECO:0000313" key="1">
    <source>
        <dbReference type="EMBL" id="ABB44085.1"/>
    </source>
</evidence>
<organism evidence="1 2">
    <name type="scientific">Sulfurimonas denitrificans (strain ATCC 33889 / DSM 1251)</name>
    <name type="common">Thiomicrospira denitrificans (strain ATCC 33889 / DSM 1251)</name>
    <dbReference type="NCBI Taxonomy" id="326298"/>
    <lineage>
        <taxon>Bacteria</taxon>
        <taxon>Pseudomonadati</taxon>
        <taxon>Campylobacterota</taxon>
        <taxon>Epsilonproteobacteria</taxon>
        <taxon>Campylobacterales</taxon>
        <taxon>Sulfurimonadaceae</taxon>
        <taxon>Sulfurimonas</taxon>
    </lineage>
</organism>
<accession>Q30SE6</accession>
<dbReference type="EMBL" id="CP000153">
    <property type="protein sequence ID" value="ABB44085.1"/>
    <property type="molecule type" value="Genomic_DNA"/>
</dbReference>
<dbReference type="HOGENOM" id="CLU_281172_0_0_7"/>
<dbReference type="AlphaFoldDB" id="Q30SE6"/>
<dbReference type="Proteomes" id="UP000002714">
    <property type="component" value="Chromosome"/>
</dbReference>
<dbReference type="eggNOG" id="ENOG5030ZGD">
    <property type="taxonomic scope" value="Bacteria"/>
</dbReference>
<dbReference type="KEGG" id="tdn:Suden_0806"/>
<gene>
    <name evidence="1" type="ordered locus">Suden_0806</name>
</gene>
<sequence length="1115" mass="128040">MNQEELLLWNIREKQRKKRSTDDELDEDLVFENVPKFKQAPARAANTSTNFNVDTQTNFDDNYKLSSSLTGNASLSVNDASQQSSTQNISFKNISTADITSPALVSAKVQTSSDSTTASSSASSLSSSSFATSPVIANFAIVKMTGADNFFKSAYTVGKGASIRATKAIDYIMRDGAFKDESNEATELRAQKHIDYMSRDEVKGSGGVLYDKNGNEISDSQAKSMMQDITGERRLVFSPNSNVKMTNAEFSKVITKTINTFSQDFHKNFDYTFAIHRNTDNPHAHLILTTKDVGGDGVKMFKDELFEIKQRFYENTKQLAMDKSDRYEIFYKDKSYFSEAKQIAGFTGDMPTSKFANQNTYLIKKIATAYKIPINEKALNSADKIKGFFEEHSDKYNEFITNAKNRYADTFTKYYKDSLELSEKYSLGEVPKDVEQFKAFLDENQKLFLADKIATDKGLELSSKHLKDDITINKWFTANKEKIKEWNTENEPRISKELYNRFEHLNNRVDKPFEIPQKRIDGITLNNHYKLDKMIFANDTRKALVDVVEARIKYFQQASKSNEVSKEEKKTNIERLDGLRGKIKAYDDITESSLKKYGIDTNCFSKDEKIVEMDGIRLEHGDNGVKFDSLLTKAIQNPEFTPEQKDKIEKISHVADKQQQVSVSALENAGFKREELLKEFSVEKIETKQQIINFKKSDEARGFGNINLKEWKQDNLDNFKLAKPQVSDKQINFAQKIANKLYEDVDFSKMNTLEVGKYINDNGTAFNSANLNPNEHLLSVDASKLSSEQQENYFRDLTRAEMFSAFKKDIDTLELLDLKHEKEFPQDSLVEKQIKIDLYATALDIKSKDYLEVMVKEHTHLQFEENIKKYGLDTPIGMANELKSQGLSYQDEKYRAMADLIVEKQFDKLMEKHDGTNDRELENRNSKMIGFVDGFKEQLEQTREYEAKIDEIENAVAQNDVFRAMNLVEQVEEHDMRGVELKINAAIEARFESVELELQKEFKLESKFLNEELEAAREVKIENLIENGNFRTAEIELKNGNLDSDIQQRLEMKLELFKSMQHTDEPLFDDFKMQTQKDEQQNEDNQKVKDAALQEKALEDINVEKEQIRSSGMGM</sequence>
<protein>
    <recommendedName>
        <fullName evidence="3">Relaxase</fullName>
    </recommendedName>
</protein>
<name>Q30SE6_SULDN</name>
<dbReference type="STRING" id="326298.Suden_0806"/>
<reference evidence="1 2" key="1">
    <citation type="journal article" date="2008" name="Appl. Environ. Microbiol.">
        <title>Genome of the epsilonproteobacterial chemolithoautotroph Sulfurimonas denitrificans.</title>
        <authorList>
            <person name="Sievert S.M."/>
            <person name="Scott K.M."/>
            <person name="Klotz M.G."/>
            <person name="Chain P.S.G."/>
            <person name="Hauser L.J."/>
            <person name="Hemp J."/>
            <person name="Huegler M."/>
            <person name="Land M."/>
            <person name="Lapidus A."/>
            <person name="Larimer F.W."/>
            <person name="Lucas S."/>
            <person name="Malfatti S.A."/>
            <person name="Meyer F."/>
            <person name="Paulsen I.T."/>
            <person name="Ren Q."/>
            <person name="Simon J."/>
            <person name="Bailey K."/>
            <person name="Diaz E."/>
            <person name="Fitzpatrick K.A."/>
            <person name="Glover B."/>
            <person name="Gwatney N."/>
            <person name="Korajkic A."/>
            <person name="Long A."/>
            <person name="Mobberley J.M."/>
            <person name="Pantry S.N."/>
            <person name="Pazder G."/>
            <person name="Peterson S."/>
            <person name="Quintanilla J.D."/>
            <person name="Sprinkle R."/>
            <person name="Stephens J."/>
            <person name="Thomas P."/>
            <person name="Vaughn R."/>
            <person name="Weber M.J."/>
            <person name="Wooten L.L."/>
        </authorList>
    </citation>
    <scope>NUCLEOTIDE SEQUENCE [LARGE SCALE GENOMIC DNA]</scope>
    <source>
        <strain evidence="2">ATCC 33889 / DSM 1251</strain>
    </source>
</reference>
<dbReference type="RefSeq" id="WP_011372438.1">
    <property type="nucleotide sequence ID" value="NC_007575.1"/>
</dbReference>
<evidence type="ECO:0000313" key="2">
    <source>
        <dbReference type="Proteomes" id="UP000002714"/>
    </source>
</evidence>
<evidence type="ECO:0008006" key="3">
    <source>
        <dbReference type="Google" id="ProtNLM"/>
    </source>
</evidence>
<dbReference type="OrthoDB" id="7173932at2"/>
<keyword evidence="2" id="KW-1185">Reference proteome</keyword>
<proteinExistence type="predicted"/>